<evidence type="ECO:0000313" key="2">
    <source>
        <dbReference type="EMBL" id="KAL0162703.1"/>
    </source>
</evidence>
<reference evidence="2 3" key="1">
    <citation type="submission" date="2024-05" db="EMBL/GenBank/DDBJ databases">
        <title>Genome sequencing and assembly of Indian major carp, Cirrhinus mrigala (Hamilton, 1822).</title>
        <authorList>
            <person name="Mohindra V."/>
            <person name="Chowdhury L.M."/>
            <person name="Lal K."/>
            <person name="Jena J.K."/>
        </authorList>
    </citation>
    <scope>NUCLEOTIDE SEQUENCE [LARGE SCALE GENOMIC DNA]</scope>
    <source>
        <strain evidence="2">CM1030</strain>
        <tissue evidence="2">Blood</tissue>
    </source>
</reference>
<gene>
    <name evidence="2" type="ORF">M9458_042099</name>
</gene>
<organism evidence="2 3">
    <name type="scientific">Cirrhinus mrigala</name>
    <name type="common">Mrigala</name>
    <dbReference type="NCBI Taxonomy" id="683832"/>
    <lineage>
        <taxon>Eukaryota</taxon>
        <taxon>Metazoa</taxon>
        <taxon>Chordata</taxon>
        <taxon>Craniata</taxon>
        <taxon>Vertebrata</taxon>
        <taxon>Euteleostomi</taxon>
        <taxon>Actinopterygii</taxon>
        <taxon>Neopterygii</taxon>
        <taxon>Teleostei</taxon>
        <taxon>Ostariophysi</taxon>
        <taxon>Cypriniformes</taxon>
        <taxon>Cyprinidae</taxon>
        <taxon>Labeoninae</taxon>
        <taxon>Labeonini</taxon>
        <taxon>Cirrhinus</taxon>
    </lineage>
</organism>
<dbReference type="AlphaFoldDB" id="A0ABD0NLF5"/>
<proteinExistence type="predicted"/>
<dbReference type="Proteomes" id="UP001529510">
    <property type="component" value="Unassembled WGS sequence"/>
</dbReference>
<dbReference type="EMBL" id="JAMKFB020000021">
    <property type="protein sequence ID" value="KAL0162703.1"/>
    <property type="molecule type" value="Genomic_DNA"/>
</dbReference>
<sequence length="61" mass="6686">MLQRSKAPRRCSPGRVMRLTSPARPSLTRPPPFCGFVMACCCLALIPPTSRSTTLLLPASW</sequence>
<evidence type="ECO:0000313" key="3">
    <source>
        <dbReference type="Proteomes" id="UP001529510"/>
    </source>
</evidence>
<feature type="non-terminal residue" evidence="2">
    <location>
        <position position="61"/>
    </location>
</feature>
<feature type="region of interest" description="Disordered" evidence="1">
    <location>
        <begin position="1"/>
        <end position="24"/>
    </location>
</feature>
<evidence type="ECO:0000256" key="1">
    <source>
        <dbReference type="SAM" id="MobiDB-lite"/>
    </source>
</evidence>
<name>A0ABD0NLF5_CIRMR</name>
<keyword evidence="3" id="KW-1185">Reference proteome</keyword>
<comment type="caution">
    <text evidence="2">The sequence shown here is derived from an EMBL/GenBank/DDBJ whole genome shotgun (WGS) entry which is preliminary data.</text>
</comment>
<protein>
    <submittedName>
        <fullName evidence="2">Uncharacterized protein</fullName>
    </submittedName>
</protein>
<accession>A0ABD0NLF5</accession>